<evidence type="ECO:0000313" key="3">
    <source>
        <dbReference type="Proteomes" id="UP000216024"/>
    </source>
</evidence>
<gene>
    <name evidence="2" type="ORF">CCE28_21725</name>
</gene>
<sequence length="222" mass="25378">MKSKNNNIIKMVLTVVAMFLFLFGWIGGFISGLSSMDSVNSQKYYKQYPLNEKNGIAVDSDSNIYIGEGQTGSIQVYDSTGNFQYGFGFPTGGGGWFAFGIKEDRIHIVTARTDSYFIFDKGELVYSEKEIDYKRSEELQAEYNMTYKKSFFKGNKTYKISSRNTVSIKDKLNGKVERIHLKVPIWPFSFKIFHNIASASMGLIFILHHKFFLSLFKGTKKE</sequence>
<reference evidence="2 3" key="1">
    <citation type="submission" date="2017-06" db="EMBL/GenBank/DDBJ databases">
        <title>Draft genome sequence of anaerobic fermentative bacterium Anaeromicrobium sediminis DY2726D isolated from West Pacific Ocean sediments.</title>
        <authorList>
            <person name="Zeng X."/>
        </authorList>
    </citation>
    <scope>NUCLEOTIDE SEQUENCE [LARGE SCALE GENOMIC DNA]</scope>
    <source>
        <strain evidence="2 3">DY2726D</strain>
    </source>
</reference>
<keyword evidence="1" id="KW-0472">Membrane</keyword>
<evidence type="ECO:0000256" key="1">
    <source>
        <dbReference type="SAM" id="Phobius"/>
    </source>
</evidence>
<keyword evidence="1" id="KW-1133">Transmembrane helix</keyword>
<accession>A0A267M748</accession>
<comment type="caution">
    <text evidence="2">The sequence shown here is derived from an EMBL/GenBank/DDBJ whole genome shotgun (WGS) entry which is preliminary data.</text>
</comment>
<keyword evidence="3" id="KW-1185">Reference proteome</keyword>
<dbReference type="EMBL" id="NIBG01000053">
    <property type="protein sequence ID" value="PAB55461.1"/>
    <property type="molecule type" value="Genomic_DNA"/>
</dbReference>
<dbReference type="SUPFAM" id="SSF63829">
    <property type="entry name" value="Calcium-dependent phosphotriesterase"/>
    <property type="match status" value="1"/>
</dbReference>
<organism evidence="2 3">
    <name type="scientific">Anaeromicrobium sediminis</name>
    <dbReference type="NCBI Taxonomy" id="1478221"/>
    <lineage>
        <taxon>Bacteria</taxon>
        <taxon>Bacillati</taxon>
        <taxon>Bacillota</taxon>
        <taxon>Clostridia</taxon>
        <taxon>Peptostreptococcales</taxon>
        <taxon>Thermotaleaceae</taxon>
        <taxon>Anaeromicrobium</taxon>
    </lineage>
</organism>
<dbReference type="AlphaFoldDB" id="A0A267M748"/>
<dbReference type="InterPro" id="IPR011042">
    <property type="entry name" value="6-blade_b-propeller_TolB-like"/>
</dbReference>
<dbReference type="Gene3D" id="2.120.10.30">
    <property type="entry name" value="TolB, C-terminal domain"/>
    <property type="match status" value="1"/>
</dbReference>
<feature type="transmembrane region" description="Helical" evidence="1">
    <location>
        <begin position="192"/>
        <end position="213"/>
    </location>
</feature>
<evidence type="ECO:0000313" key="2">
    <source>
        <dbReference type="EMBL" id="PAB55461.1"/>
    </source>
</evidence>
<dbReference type="Proteomes" id="UP000216024">
    <property type="component" value="Unassembled WGS sequence"/>
</dbReference>
<proteinExistence type="predicted"/>
<dbReference type="RefSeq" id="WP_095136330.1">
    <property type="nucleotide sequence ID" value="NZ_NIBG01000053.1"/>
</dbReference>
<keyword evidence="1" id="KW-0812">Transmembrane</keyword>
<name>A0A267M748_9FIRM</name>
<protein>
    <submittedName>
        <fullName evidence="2">Uncharacterized protein</fullName>
    </submittedName>
</protein>